<dbReference type="KEGG" id="lak:106176479"/>
<name>A0A1S3JW90_LINAN</name>
<dbReference type="PANTHER" id="PTHR22808:SF3">
    <property type="entry name" value="5-METHYLCYTOSINE RRNA METHYLTRANSFERASE NSUN4"/>
    <property type="match status" value="1"/>
</dbReference>
<comment type="caution">
    <text evidence="11">Lacks conserved residue(s) required for the propagation of feature annotation.</text>
</comment>
<keyword evidence="14" id="KW-1185">Reference proteome</keyword>
<dbReference type="Gene3D" id="6.20.240.40">
    <property type="match status" value="1"/>
</dbReference>
<dbReference type="InterPro" id="IPR023267">
    <property type="entry name" value="RCMT"/>
</dbReference>
<dbReference type="InterPro" id="IPR029063">
    <property type="entry name" value="SAM-dependent_MTases_sf"/>
</dbReference>
<dbReference type="FunCoup" id="A0A1S3JW90">
    <property type="interactions" value="396"/>
</dbReference>
<organism evidence="14 15">
    <name type="scientific">Lingula anatina</name>
    <name type="common">Brachiopod</name>
    <name type="synonym">Lingula unguis</name>
    <dbReference type="NCBI Taxonomy" id="7574"/>
    <lineage>
        <taxon>Eukaryota</taxon>
        <taxon>Metazoa</taxon>
        <taxon>Spiralia</taxon>
        <taxon>Lophotrochozoa</taxon>
        <taxon>Brachiopoda</taxon>
        <taxon>Linguliformea</taxon>
        <taxon>Lingulata</taxon>
        <taxon>Lingulida</taxon>
        <taxon>Linguloidea</taxon>
        <taxon>Lingulidae</taxon>
        <taxon>Lingula</taxon>
    </lineage>
</organism>
<keyword evidence="2" id="KW-0698">rRNA processing</keyword>
<evidence type="ECO:0000256" key="3">
    <source>
        <dbReference type="ARBA" id="ARBA00022603"/>
    </source>
</evidence>
<dbReference type="GO" id="GO:0008173">
    <property type="term" value="F:RNA methyltransferase activity"/>
    <property type="evidence" value="ECO:0007669"/>
    <property type="project" value="InterPro"/>
</dbReference>
<dbReference type="OrthoDB" id="8020218at2759"/>
<feature type="compositionally biased region" description="Basic and acidic residues" evidence="12">
    <location>
        <begin position="113"/>
        <end position="128"/>
    </location>
</feature>
<evidence type="ECO:0000256" key="2">
    <source>
        <dbReference type="ARBA" id="ARBA00022552"/>
    </source>
</evidence>
<dbReference type="OMA" id="MVNNFGD"/>
<evidence type="ECO:0000256" key="11">
    <source>
        <dbReference type="PROSITE-ProRule" id="PRU01023"/>
    </source>
</evidence>
<gene>
    <name evidence="15" type="primary">LOC106176479</name>
</gene>
<dbReference type="FunFam" id="3.40.50.150:FF:000055">
    <property type="entry name" value="5-methylcytosine rRNA methyltransferase NSUN4"/>
    <property type="match status" value="1"/>
</dbReference>
<dbReference type="GeneID" id="106176479"/>
<feature type="domain" description="SAM-dependent MTase RsmB/NOP-type" evidence="13">
    <location>
        <begin position="175"/>
        <end position="481"/>
    </location>
</feature>
<dbReference type="GO" id="GO:0031167">
    <property type="term" value="P:rRNA methylation"/>
    <property type="evidence" value="ECO:0007669"/>
    <property type="project" value="TreeGrafter"/>
</dbReference>
<dbReference type="Pfam" id="PF01189">
    <property type="entry name" value="Methyltr_RsmB-F"/>
    <property type="match status" value="1"/>
</dbReference>
<feature type="binding site" evidence="11">
    <location>
        <position position="352"/>
    </location>
    <ligand>
        <name>S-adenosyl-L-methionine</name>
        <dbReference type="ChEBI" id="CHEBI:59789"/>
    </ligand>
</feature>
<dbReference type="PANTHER" id="PTHR22808">
    <property type="entry name" value="NCL1 YEAST -RELATED NOL1/NOP2/FMU SUN DOMAIN-CONTAINING"/>
    <property type="match status" value="1"/>
</dbReference>
<dbReference type="InParanoid" id="A0A1S3JW90"/>
<dbReference type="RefSeq" id="XP_013414336.1">
    <property type="nucleotide sequence ID" value="XM_013558882.1"/>
</dbReference>
<reference evidence="15" key="1">
    <citation type="submission" date="2025-08" db="UniProtKB">
        <authorList>
            <consortium name="RefSeq"/>
        </authorList>
    </citation>
    <scope>IDENTIFICATION</scope>
    <source>
        <tissue evidence="15">Gonads</tissue>
    </source>
</reference>
<evidence type="ECO:0000256" key="12">
    <source>
        <dbReference type="SAM" id="MobiDB-lite"/>
    </source>
</evidence>
<feature type="compositionally biased region" description="Basic and acidic residues" evidence="12">
    <location>
        <begin position="151"/>
        <end position="168"/>
    </location>
</feature>
<feature type="region of interest" description="Disordered" evidence="12">
    <location>
        <begin position="102"/>
        <end position="171"/>
    </location>
</feature>
<evidence type="ECO:0000256" key="5">
    <source>
        <dbReference type="ARBA" id="ARBA00022691"/>
    </source>
</evidence>
<dbReference type="PRINTS" id="PR02008">
    <property type="entry name" value="RCMTFAMILY"/>
</dbReference>
<evidence type="ECO:0000256" key="10">
    <source>
        <dbReference type="ARBA" id="ARBA00049302"/>
    </source>
</evidence>
<dbReference type="InterPro" id="IPR049560">
    <property type="entry name" value="MeTrfase_RsmB-F_NOP2_cat"/>
</dbReference>
<dbReference type="Proteomes" id="UP000085678">
    <property type="component" value="Unplaced"/>
</dbReference>
<evidence type="ECO:0000256" key="8">
    <source>
        <dbReference type="ARBA" id="ARBA00023128"/>
    </source>
</evidence>
<dbReference type="GO" id="GO:0005762">
    <property type="term" value="C:mitochondrial large ribosomal subunit"/>
    <property type="evidence" value="ECO:0007669"/>
    <property type="project" value="TreeGrafter"/>
</dbReference>
<keyword evidence="5 11" id="KW-0949">S-adenosyl-L-methionine</keyword>
<dbReference type="STRING" id="7574.A0A1S3JW90"/>
<evidence type="ECO:0000256" key="4">
    <source>
        <dbReference type="ARBA" id="ARBA00022679"/>
    </source>
</evidence>
<comment type="subcellular location">
    <subcellularLocation>
        <location evidence="1">Mitochondrion</location>
    </subcellularLocation>
</comment>
<evidence type="ECO:0000256" key="1">
    <source>
        <dbReference type="ARBA" id="ARBA00004173"/>
    </source>
</evidence>
<dbReference type="AlphaFoldDB" id="A0A1S3JW90"/>
<dbReference type="InterPro" id="IPR001678">
    <property type="entry name" value="MeTrfase_RsmB-F_NOP2_dom"/>
</dbReference>
<evidence type="ECO:0000259" key="13">
    <source>
        <dbReference type="PROSITE" id="PS51686"/>
    </source>
</evidence>
<comment type="similarity">
    <text evidence="11">Belongs to the class I-like SAM-binding methyltransferase superfamily. RsmB/NOP family.</text>
</comment>
<feature type="binding site" evidence="11">
    <location>
        <begin position="280"/>
        <end position="286"/>
    </location>
    <ligand>
        <name>S-adenosyl-L-methionine</name>
        <dbReference type="ChEBI" id="CHEBI:59789"/>
    </ligand>
</feature>
<dbReference type="GO" id="GO:0003723">
    <property type="term" value="F:RNA binding"/>
    <property type="evidence" value="ECO:0007669"/>
    <property type="project" value="UniProtKB-UniRule"/>
</dbReference>
<dbReference type="SUPFAM" id="SSF53335">
    <property type="entry name" value="S-adenosyl-L-methionine-dependent methyltransferases"/>
    <property type="match status" value="1"/>
</dbReference>
<keyword evidence="4 11" id="KW-0808">Transferase</keyword>
<dbReference type="CDD" id="cd02440">
    <property type="entry name" value="AdoMet_MTases"/>
    <property type="match status" value="1"/>
</dbReference>
<evidence type="ECO:0000256" key="6">
    <source>
        <dbReference type="ARBA" id="ARBA00022884"/>
    </source>
</evidence>
<evidence type="ECO:0000313" key="15">
    <source>
        <dbReference type="RefSeq" id="XP_013414336.1"/>
    </source>
</evidence>
<comment type="catalytic activity">
    <reaction evidence="10">
        <text>a cytidine in rRNA + S-adenosyl-L-methionine = a 5-methylcytidine in rRNA + S-adenosyl-L-homocysteine + H(+)</text>
        <dbReference type="Rhea" id="RHEA:61484"/>
        <dbReference type="Rhea" id="RHEA-COMP:15836"/>
        <dbReference type="Rhea" id="RHEA-COMP:15837"/>
        <dbReference type="ChEBI" id="CHEBI:15378"/>
        <dbReference type="ChEBI" id="CHEBI:57856"/>
        <dbReference type="ChEBI" id="CHEBI:59789"/>
        <dbReference type="ChEBI" id="CHEBI:74483"/>
        <dbReference type="ChEBI" id="CHEBI:82748"/>
    </reaction>
</comment>
<dbReference type="Gene3D" id="3.40.50.150">
    <property type="entry name" value="Vaccinia Virus protein VP39"/>
    <property type="match status" value="1"/>
</dbReference>
<keyword evidence="3 11" id="KW-0489">Methyltransferase</keyword>
<dbReference type="PROSITE" id="PS51686">
    <property type="entry name" value="SAM_MT_RSMB_NOP"/>
    <property type="match status" value="1"/>
</dbReference>
<evidence type="ECO:0000313" key="14">
    <source>
        <dbReference type="Proteomes" id="UP000085678"/>
    </source>
</evidence>
<feature type="binding site" evidence="11">
    <location>
        <position position="303"/>
    </location>
    <ligand>
        <name>S-adenosyl-L-methionine</name>
        <dbReference type="ChEBI" id="CHEBI:59789"/>
    </ligand>
</feature>
<protein>
    <recommendedName>
        <fullName evidence="9">NOL1/NOP2/Sun domain family member 4</fullName>
    </recommendedName>
</protein>
<feature type="active site" description="Nucleophile" evidence="11">
    <location>
        <position position="408"/>
    </location>
</feature>
<accession>A0A1S3JW90</accession>
<evidence type="ECO:0000256" key="7">
    <source>
        <dbReference type="ARBA" id="ARBA00022946"/>
    </source>
</evidence>
<keyword evidence="6 11" id="KW-0694">RNA-binding</keyword>
<evidence type="ECO:0000256" key="9">
    <source>
        <dbReference type="ARBA" id="ARBA00042050"/>
    </source>
</evidence>
<sequence length="482" mass="54978">MLAVQNTSRQFLSTPLVCHLSRRWKFKKKHFQTSKKLGPEVRALQFFDRYYSPIFGKQWPSIRIALLSRPKYCALVNNLSRSRDDIIADLSSLGAYDINRPKKKAPKKKKVKKDGYEKDNEIESHEEAALNEQTSEISERRNDMDSSLSEDNTHSDTEERDDVDIHSDSEDEDIYSGRVGQVINMHDFIPPAKVYTQDELTLQTQQEQSLPVEDGEEVIQIIPRRDLKIPPELRVHIFPKRNVSTFKKPVGAGYYLMDAASLLPVFALSLTSNCRVLDLCSGPGGKALAMMQTMNIEQLTCVDISLSRLRRVRSVMDRYLGGVGHIIDYHHMNGIRWVAANPDVIYDRVLVDVPCTTDRHVLSPDEEDSIFKPARTKERLQLPKLQQELLKSGMQCCKPGGAVVYSTCTLSPGQNDQVVYAAIMDLHHNSEMQFVIEDLSCLVDAFRNVYYFDNHCKYGQLVLPHLAANFGPMYIAKIRRLN</sequence>
<proteinExistence type="inferred from homology"/>
<keyword evidence="7" id="KW-0809">Transit peptide</keyword>
<keyword evidence="8" id="KW-0496">Mitochondrion</keyword>
<feature type="compositionally biased region" description="Basic residues" evidence="12">
    <location>
        <begin position="102"/>
        <end position="112"/>
    </location>
</feature>